<evidence type="ECO:0000256" key="3">
    <source>
        <dbReference type="ARBA" id="ARBA00012438"/>
    </source>
</evidence>
<evidence type="ECO:0000256" key="7">
    <source>
        <dbReference type="ARBA" id="ARBA00023012"/>
    </source>
</evidence>
<comment type="subcellular location">
    <subcellularLocation>
        <location evidence="2">Membrane</location>
    </subcellularLocation>
</comment>
<keyword evidence="7" id="KW-0902">Two-component regulatory system</keyword>
<keyword evidence="5" id="KW-0808">Transferase</keyword>
<dbReference type="PROSITE" id="PS50109">
    <property type="entry name" value="HIS_KIN"/>
    <property type="match status" value="1"/>
</dbReference>
<name>A0A9D2I4M3_9FIRM</name>
<evidence type="ECO:0000259" key="9">
    <source>
        <dbReference type="PROSITE" id="PS50109"/>
    </source>
</evidence>
<dbReference type="InterPro" id="IPR004358">
    <property type="entry name" value="Sig_transdc_His_kin-like_C"/>
</dbReference>
<dbReference type="CDD" id="cd00082">
    <property type="entry name" value="HisKA"/>
    <property type="match status" value="1"/>
</dbReference>
<dbReference type="AlphaFoldDB" id="A0A9D2I4M3"/>
<dbReference type="Proteomes" id="UP000886858">
    <property type="component" value="Unassembled WGS sequence"/>
</dbReference>
<evidence type="ECO:0000256" key="4">
    <source>
        <dbReference type="ARBA" id="ARBA00022553"/>
    </source>
</evidence>
<reference evidence="10" key="1">
    <citation type="journal article" date="2021" name="PeerJ">
        <title>Extensive microbial diversity within the chicken gut microbiome revealed by metagenomics and culture.</title>
        <authorList>
            <person name="Gilroy R."/>
            <person name="Ravi A."/>
            <person name="Getino M."/>
            <person name="Pursley I."/>
            <person name="Horton D.L."/>
            <person name="Alikhan N.F."/>
            <person name="Baker D."/>
            <person name="Gharbi K."/>
            <person name="Hall N."/>
            <person name="Watson M."/>
            <person name="Adriaenssens E.M."/>
            <person name="Foster-Nyarko E."/>
            <person name="Jarju S."/>
            <person name="Secka A."/>
            <person name="Antonio M."/>
            <person name="Oren A."/>
            <person name="Chaudhuri R.R."/>
            <person name="La Ragione R."/>
            <person name="Hildebrand F."/>
            <person name="Pallen M.J."/>
        </authorList>
    </citation>
    <scope>NUCLEOTIDE SEQUENCE</scope>
    <source>
        <strain evidence="10">CHK179-7159</strain>
    </source>
</reference>
<evidence type="ECO:0000256" key="1">
    <source>
        <dbReference type="ARBA" id="ARBA00000085"/>
    </source>
</evidence>
<evidence type="ECO:0000256" key="2">
    <source>
        <dbReference type="ARBA" id="ARBA00004370"/>
    </source>
</evidence>
<dbReference type="SUPFAM" id="SSF55874">
    <property type="entry name" value="ATPase domain of HSP90 chaperone/DNA topoisomerase II/histidine kinase"/>
    <property type="match status" value="1"/>
</dbReference>
<dbReference type="PANTHER" id="PTHR45453">
    <property type="entry name" value="PHOSPHATE REGULON SENSOR PROTEIN PHOR"/>
    <property type="match status" value="1"/>
</dbReference>
<dbReference type="EC" id="2.7.13.3" evidence="3"/>
<dbReference type="Gene3D" id="3.30.565.10">
    <property type="entry name" value="Histidine kinase-like ATPase, C-terminal domain"/>
    <property type="match status" value="1"/>
</dbReference>
<feature type="domain" description="Histidine kinase" evidence="9">
    <location>
        <begin position="159"/>
        <end position="371"/>
    </location>
</feature>
<evidence type="ECO:0000313" key="11">
    <source>
        <dbReference type="Proteomes" id="UP000886858"/>
    </source>
</evidence>
<dbReference type="FunFam" id="3.30.565.10:FF:000006">
    <property type="entry name" value="Sensor histidine kinase WalK"/>
    <property type="match status" value="1"/>
</dbReference>
<evidence type="ECO:0000256" key="6">
    <source>
        <dbReference type="ARBA" id="ARBA00022777"/>
    </source>
</evidence>
<comment type="caution">
    <text evidence="10">The sequence shown here is derived from an EMBL/GenBank/DDBJ whole genome shotgun (WGS) entry which is preliminary data.</text>
</comment>
<dbReference type="InterPro" id="IPR036097">
    <property type="entry name" value="HisK_dim/P_sf"/>
</dbReference>
<keyword evidence="4" id="KW-0597">Phosphoprotein</keyword>
<dbReference type="PRINTS" id="PR00344">
    <property type="entry name" value="BCTRLSENSOR"/>
</dbReference>
<dbReference type="InterPro" id="IPR005467">
    <property type="entry name" value="His_kinase_dom"/>
</dbReference>
<sequence>MNETNEQTETRPLAGSRKETAGFRKVRGFVRSLLPSSTLIPALFLLAAVCLSAILLWLLWTFVPREPVRLGILSACTGLCVLAGLWVFRQRRQTDRFADELCETLDALLSDLRPDLSHPYDDSLASRVQGKLMQYYEFANEGRLQSRRDKETIQGLVSDISHQVKTPIANIRMFAEILQKHTLSDSQRETFLATMTEQIDKLDFLLQSLIKMSRLETGTFVLHMAEGRLNDTIARAMSTVWTKADQKGIHLSADCADNISVQHDPKWTAEALGNILDNAVKYTPEGGSVSVSVRPWQFYTRIDITDTGIGIPEEHYHDVFQRFYRGEEAAAMEGVGLGLYLANGIITRQKGYISVASKAGKGTTFSVYLLS</sequence>
<comment type="catalytic activity">
    <reaction evidence="1">
        <text>ATP + protein L-histidine = ADP + protein N-phospho-L-histidine.</text>
        <dbReference type="EC" id="2.7.13.3"/>
    </reaction>
</comment>
<proteinExistence type="predicted"/>
<dbReference type="Pfam" id="PF00512">
    <property type="entry name" value="HisKA"/>
    <property type="match status" value="1"/>
</dbReference>
<dbReference type="GO" id="GO:0016036">
    <property type="term" value="P:cellular response to phosphate starvation"/>
    <property type="evidence" value="ECO:0007669"/>
    <property type="project" value="TreeGrafter"/>
</dbReference>
<reference evidence="10" key="2">
    <citation type="submission" date="2021-04" db="EMBL/GenBank/DDBJ databases">
        <authorList>
            <person name="Gilroy R."/>
        </authorList>
    </citation>
    <scope>NUCLEOTIDE SEQUENCE</scope>
    <source>
        <strain evidence="10">CHK179-7159</strain>
    </source>
</reference>
<dbReference type="GO" id="GO:0005886">
    <property type="term" value="C:plasma membrane"/>
    <property type="evidence" value="ECO:0007669"/>
    <property type="project" value="TreeGrafter"/>
</dbReference>
<dbReference type="SMART" id="SM00388">
    <property type="entry name" value="HisKA"/>
    <property type="match status" value="1"/>
</dbReference>
<feature type="transmembrane region" description="Helical" evidence="8">
    <location>
        <begin position="39"/>
        <end position="62"/>
    </location>
</feature>
<keyword evidence="8" id="KW-1133">Transmembrane helix</keyword>
<gene>
    <name evidence="10" type="ORF">H9717_02435</name>
</gene>
<dbReference type="Pfam" id="PF02518">
    <property type="entry name" value="HATPase_c"/>
    <property type="match status" value="1"/>
</dbReference>
<evidence type="ECO:0000256" key="8">
    <source>
        <dbReference type="SAM" id="Phobius"/>
    </source>
</evidence>
<protein>
    <recommendedName>
        <fullName evidence="3">histidine kinase</fullName>
        <ecNumber evidence="3">2.7.13.3</ecNumber>
    </recommendedName>
</protein>
<accession>A0A9D2I4M3</accession>
<evidence type="ECO:0000313" key="10">
    <source>
        <dbReference type="EMBL" id="HJA91972.1"/>
    </source>
</evidence>
<dbReference type="InterPro" id="IPR050351">
    <property type="entry name" value="BphY/WalK/GraS-like"/>
</dbReference>
<evidence type="ECO:0000256" key="5">
    <source>
        <dbReference type="ARBA" id="ARBA00022679"/>
    </source>
</evidence>
<dbReference type="InterPro" id="IPR003661">
    <property type="entry name" value="HisK_dim/P_dom"/>
</dbReference>
<dbReference type="GO" id="GO:0000155">
    <property type="term" value="F:phosphorelay sensor kinase activity"/>
    <property type="evidence" value="ECO:0007669"/>
    <property type="project" value="InterPro"/>
</dbReference>
<dbReference type="SUPFAM" id="SSF47384">
    <property type="entry name" value="Homodimeric domain of signal transducing histidine kinase"/>
    <property type="match status" value="1"/>
</dbReference>
<feature type="transmembrane region" description="Helical" evidence="8">
    <location>
        <begin position="68"/>
        <end position="88"/>
    </location>
</feature>
<dbReference type="GO" id="GO:0004721">
    <property type="term" value="F:phosphoprotein phosphatase activity"/>
    <property type="evidence" value="ECO:0007669"/>
    <property type="project" value="TreeGrafter"/>
</dbReference>
<dbReference type="InterPro" id="IPR036890">
    <property type="entry name" value="HATPase_C_sf"/>
</dbReference>
<dbReference type="InterPro" id="IPR003594">
    <property type="entry name" value="HATPase_dom"/>
</dbReference>
<keyword evidence="8" id="KW-0472">Membrane</keyword>
<dbReference type="EMBL" id="DWYY01000031">
    <property type="protein sequence ID" value="HJA91972.1"/>
    <property type="molecule type" value="Genomic_DNA"/>
</dbReference>
<keyword evidence="6 10" id="KW-0418">Kinase</keyword>
<dbReference type="CDD" id="cd00075">
    <property type="entry name" value="HATPase"/>
    <property type="match status" value="1"/>
</dbReference>
<dbReference type="PANTHER" id="PTHR45453:SF1">
    <property type="entry name" value="PHOSPHATE REGULON SENSOR PROTEIN PHOR"/>
    <property type="match status" value="1"/>
</dbReference>
<dbReference type="SMART" id="SM00387">
    <property type="entry name" value="HATPase_c"/>
    <property type="match status" value="1"/>
</dbReference>
<organism evidence="10 11">
    <name type="scientific">Candidatus Eisenbergiella merdipullorum</name>
    <dbReference type="NCBI Taxonomy" id="2838553"/>
    <lineage>
        <taxon>Bacteria</taxon>
        <taxon>Bacillati</taxon>
        <taxon>Bacillota</taxon>
        <taxon>Clostridia</taxon>
        <taxon>Lachnospirales</taxon>
        <taxon>Lachnospiraceae</taxon>
        <taxon>Eisenbergiella</taxon>
    </lineage>
</organism>
<keyword evidence="8" id="KW-0812">Transmembrane</keyword>
<dbReference type="Gene3D" id="1.10.287.130">
    <property type="match status" value="1"/>
</dbReference>